<dbReference type="InterPro" id="IPR013733">
    <property type="entry name" value="Prot_Arg_deaminase_cen_dom"/>
</dbReference>
<protein>
    <submittedName>
        <fullName evidence="4">Protein-arginine deiminase type-2-like</fullName>
    </submittedName>
</protein>
<dbReference type="GO" id="GO:0004668">
    <property type="term" value="F:protein-arginine deiminase activity"/>
    <property type="evidence" value="ECO:0000318"/>
    <property type="project" value="GO_Central"/>
</dbReference>
<dbReference type="KEGG" id="bfo:118407200"/>
<proteinExistence type="predicted"/>
<sequence>MTDKLNVTSGVLHDGRKTAIVNCHLPSIKANNELIAFEILDEAGRHVGSATLVLTVYQLSLDVDADRDGFIDKENPSKSRWEWGAGGTGAILLVNNDNDDVTTDKNPDNRNCAVDGEMDLKDMSPMAVRMRGPTDLPKEYIIWLHTSSENAQRIGIFHLRDGAGSSGSNIHHVIGPAAGNMAELDWKVNPTDNTMTYNFAVEALHYPDVDFDGAVSIHLSLRKGAGKPIFEETVVFRVAPWVMTPTTLPPQEVYVSGVVEPEENSQFIRDIRQLTTRAGVKLTIAAPAQNGGSDRWMQNEVEVGYSEAPGRAPMPVAFSSPRYGGLQPFPRTKLLGPDFGHFSHYQLGEDPTSLDSFGNLEVSPPVKVNGVDYPLGRILVGSSLARGNPGRRMMDTLLNFLRAQRVQPPVLLYSDWLEVGHVDEFVTFVPATNGKGFRMLLSSPDACYRLLERLRDGGYGEAALFQGKRRQSKSQLNNWDTSHGFSLKEGAAVTVNNLLEDSSLKKQNALYQIYINENREILKKELGMTEEDIIDLPQLYREVTEPSADTPGRAAAAFPNLVNMLVLGEFLGIPKPFGPIINGTCALEQHVTSLLEPLGLSCEFLDDWYSYHVFLGEVHCGTQTRRQPSAFKWWEMTL</sequence>
<accession>A0A9J7KKH5</accession>
<dbReference type="InterPro" id="IPR013530">
    <property type="entry name" value="PAD_C"/>
</dbReference>
<dbReference type="GeneID" id="118407200"/>
<dbReference type="PANTHER" id="PTHR10837">
    <property type="entry name" value="PEPTIDYLARGININE DEIMINASE"/>
    <property type="match status" value="1"/>
</dbReference>
<dbReference type="PANTHER" id="PTHR10837:SF8">
    <property type="entry name" value="PROTEIN-ARGININE DEIMINASE"/>
    <property type="match status" value="1"/>
</dbReference>
<dbReference type="Gene3D" id="2.60.40.1700">
    <property type="entry name" value="Protein-arginine deiminase, central domain"/>
    <property type="match status" value="1"/>
</dbReference>
<evidence type="ECO:0000259" key="2">
    <source>
        <dbReference type="Pfam" id="PF08527"/>
    </source>
</evidence>
<evidence type="ECO:0000313" key="4">
    <source>
        <dbReference type="RefSeq" id="XP_035663517.1"/>
    </source>
</evidence>
<dbReference type="AlphaFoldDB" id="A0A9J7KKH5"/>
<name>A0A9J7KKH5_BRAFL</name>
<evidence type="ECO:0000313" key="3">
    <source>
        <dbReference type="Proteomes" id="UP000001554"/>
    </source>
</evidence>
<feature type="domain" description="Protein-arginine deiminase C-terminal" evidence="1">
    <location>
        <begin position="229"/>
        <end position="635"/>
    </location>
</feature>
<dbReference type="InterPro" id="IPR036556">
    <property type="entry name" value="PAD_central_sf"/>
</dbReference>
<dbReference type="Pfam" id="PF08527">
    <property type="entry name" value="PAD_M"/>
    <property type="match status" value="1"/>
</dbReference>
<dbReference type="Proteomes" id="UP000001554">
    <property type="component" value="Chromosome 19"/>
</dbReference>
<dbReference type="PIRSF" id="PIRSF001247">
    <property type="entry name" value="Protein-arginine_deiminase"/>
    <property type="match status" value="1"/>
</dbReference>
<dbReference type="FunFam" id="2.60.40.1700:FF:000001">
    <property type="entry name" value="Protein-arginine deiminase type-2"/>
    <property type="match status" value="1"/>
</dbReference>
<organism evidence="3 4">
    <name type="scientific">Branchiostoma floridae</name>
    <name type="common">Florida lancelet</name>
    <name type="synonym">Amphioxus</name>
    <dbReference type="NCBI Taxonomy" id="7739"/>
    <lineage>
        <taxon>Eukaryota</taxon>
        <taxon>Metazoa</taxon>
        <taxon>Chordata</taxon>
        <taxon>Cephalochordata</taxon>
        <taxon>Leptocardii</taxon>
        <taxon>Amphioxiformes</taxon>
        <taxon>Branchiostomatidae</taxon>
        <taxon>Branchiostoma</taxon>
    </lineage>
</organism>
<reference evidence="4" key="2">
    <citation type="submission" date="2025-08" db="UniProtKB">
        <authorList>
            <consortium name="RefSeq"/>
        </authorList>
    </citation>
    <scope>IDENTIFICATION</scope>
    <source>
        <strain evidence="4">S238N-H82</strain>
        <tissue evidence="4">Testes</tissue>
    </source>
</reference>
<feature type="domain" description="Protein-arginine deiminase (PAD) central" evidence="2">
    <location>
        <begin position="59"/>
        <end position="221"/>
    </location>
</feature>
<dbReference type="OrthoDB" id="5102063at2759"/>
<evidence type="ECO:0000259" key="1">
    <source>
        <dbReference type="Pfam" id="PF03068"/>
    </source>
</evidence>
<dbReference type="OMA" id="ELAYCND"/>
<gene>
    <name evidence="4" type="primary">LOC118407200</name>
</gene>
<keyword evidence="3" id="KW-1185">Reference proteome</keyword>
<dbReference type="GO" id="GO:0005509">
    <property type="term" value="F:calcium ion binding"/>
    <property type="evidence" value="ECO:0007669"/>
    <property type="project" value="InterPro"/>
</dbReference>
<dbReference type="InterPro" id="IPR004303">
    <property type="entry name" value="PAD"/>
</dbReference>
<dbReference type="SUPFAM" id="SSF55909">
    <property type="entry name" value="Pentein"/>
    <property type="match status" value="1"/>
</dbReference>
<dbReference type="Gene3D" id="3.75.10.10">
    <property type="entry name" value="L-arginine/glycine Amidinotransferase, Chain A"/>
    <property type="match status" value="1"/>
</dbReference>
<dbReference type="Pfam" id="PF03068">
    <property type="entry name" value="PAD"/>
    <property type="match status" value="1"/>
</dbReference>
<dbReference type="SUPFAM" id="SSF110083">
    <property type="entry name" value="Peptidylarginine deiminase Pad4, middle domain"/>
    <property type="match status" value="1"/>
</dbReference>
<dbReference type="GO" id="GO:0005737">
    <property type="term" value="C:cytoplasm"/>
    <property type="evidence" value="ECO:0000318"/>
    <property type="project" value="GO_Central"/>
</dbReference>
<dbReference type="RefSeq" id="XP_035663517.1">
    <property type="nucleotide sequence ID" value="XM_035807624.1"/>
</dbReference>
<reference evidence="3" key="1">
    <citation type="journal article" date="2020" name="Nat. Ecol. Evol.">
        <title>Deeply conserved synteny resolves early events in vertebrate evolution.</title>
        <authorList>
            <person name="Simakov O."/>
            <person name="Marletaz F."/>
            <person name="Yue J.X."/>
            <person name="O'Connell B."/>
            <person name="Jenkins J."/>
            <person name="Brandt A."/>
            <person name="Calef R."/>
            <person name="Tung C.H."/>
            <person name="Huang T.K."/>
            <person name="Schmutz J."/>
            <person name="Satoh N."/>
            <person name="Yu J.K."/>
            <person name="Putnam N.H."/>
            <person name="Green R.E."/>
            <person name="Rokhsar D.S."/>
        </authorList>
    </citation>
    <scope>NUCLEOTIDE SEQUENCE [LARGE SCALE GENOMIC DNA]</scope>
    <source>
        <strain evidence="3">S238N-H82</strain>
    </source>
</reference>